<dbReference type="FunFam" id="3.40.50.12780:FF:000013">
    <property type="entry name" value="Long-chain-fatty-acid--AMP ligase FadD32"/>
    <property type="match status" value="1"/>
</dbReference>
<keyword evidence="3" id="KW-0276">Fatty acid metabolism</keyword>
<dbReference type="PANTHER" id="PTHR22754">
    <property type="entry name" value="DISCO-INTERACTING PROTEIN 2 DIP2 -RELATED"/>
    <property type="match status" value="1"/>
</dbReference>
<evidence type="ECO:0000259" key="7">
    <source>
        <dbReference type="Pfam" id="PF00501"/>
    </source>
</evidence>
<name>A0A4P8JEE2_9CYAN</name>
<dbReference type="Pfam" id="PF23024">
    <property type="entry name" value="AMP-dom_DIP2-like"/>
    <property type="match status" value="1"/>
</dbReference>
<dbReference type="Gene3D" id="3.40.50.12780">
    <property type="entry name" value="N-terminal domain of ligase-like"/>
    <property type="match status" value="1"/>
</dbReference>
<evidence type="ECO:0000313" key="9">
    <source>
        <dbReference type="EMBL" id="QCP68979.1"/>
    </source>
</evidence>
<feature type="coiled-coil region" evidence="5">
    <location>
        <begin position="565"/>
        <end position="592"/>
    </location>
</feature>
<evidence type="ECO:0000256" key="1">
    <source>
        <dbReference type="ARBA" id="ARBA00006432"/>
    </source>
</evidence>
<dbReference type="CDD" id="cd05931">
    <property type="entry name" value="FAAL"/>
    <property type="match status" value="1"/>
</dbReference>
<dbReference type="PANTHER" id="PTHR22754:SF32">
    <property type="entry name" value="DISCO-INTERACTING PROTEIN 2"/>
    <property type="match status" value="1"/>
</dbReference>
<dbReference type="GO" id="GO:0006633">
    <property type="term" value="P:fatty acid biosynthetic process"/>
    <property type="evidence" value="ECO:0007669"/>
    <property type="project" value="TreeGrafter"/>
</dbReference>
<feature type="domain" description="AMP-dependent synthetase/ligase" evidence="7">
    <location>
        <begin position="26"/>
        <end position="424"/>
    </location>
</feature>
<dbReference type="InterPro" id="IPR020845">
    <property type="entry name" value="AMP-binding_CS"/>
</dbReference>
<dbReference type="InterPro" id="IPR025110">
    <property type="entry name" value="AMP-bd_C"/>
</dbReference>
<evidence type="ECO:0000256" key="5">
    <source>
        <dbReference type="SAM" id="Coils"/>
    </source>
</evidence>
<organism evidence="9">
    <name type="scientific">Moorena producens ASI16Jul14-2</name>
    <dbReference type="NCBI Taxonomy" id="2546228"/>
    <lineage>
        <taxon>Bacteria</taxon>
        <taxon>Bacillati</taxon>
        <taxon>Cyanobacteriota</taxon>
        <taxon>Cyanophyceae</taxon>
        <taxon>Coleofasciculales</taxon>
        <taxon>Coleofasciculaceae</taxon>
        <taxon>Moorena</taxon>
    </lineage>
</organism>
<proteinExistence type="inferred from homology"/>
<accession>A0A4P8JEE2</accession>
<dbReference type="SUPFAM" id="SSF56801">
    <property type="entry name" value="Acetyl-CoA synthetase-like"/>
    <property type="match status" value="1"/>
</dbReference>
<dbReference type="InterPro" id="IPR045851">
    <property type="entry name" value="AMP-bd_C_sf"/>
</dbReference>
<evidence type="ECO:0000256" key="6">
    <source>
        <dbReference type="SAM" id="Phobius"/>
    </source>
</evidence>
<dbReference type="GO" id="GO:0071766">
    <property type="term" value="P:Actinobacterium-type cell wall biogenesis"/>
    <property type="evidence" value="ECO:0007669"/>
    <property type="project" value="UniProtKB-ARBA"/>
</dbReference>
<dbReference type="Gene3D" id="3.30.300.30">
    <property type="match status" value="1"/>
</dbReference>
<keyword evidence="4" id="KW-0443">Lipid metabolism</keyword>
<evidence type="ECO:0000256" key="2">
    <source>
        <dbReference type="ARBA" id="ARBA00022598"/>
    </source>
</evidence>
<protein>
    <submittedName>
        <fullName evidence="9">VatA</fullName>
    </submittedName>
</protein>
<evidence type="ECO:0000256" key="3">
    <source>
        <dbReference type="ARBA" id="ARBA00022832"/>
    </source>
</evidence>
<feature type="domain" description="AMP-binding enzyme C-terminal" evidence="8">
    <location>
        <begin position="468"/>
        <end position="580"/>
    </location>
</feature>
<dbReference type="PROSITE" id="PS00455">
    <property type="entry name" value="AMP_BINDING"/>
    <property type="match status" value="1"/>
</dbReference>
<evidence type="ECO:0000256" key="4">
    <source>
        <dbReference type="ARBA" id="ARBA00023098"/>
    </source>
</evidence>
<sequence length="598" mass="67290">MYIEYMKNEQEFSTLIDLLQYRSLNQSNRKAYSFLQNGEKEVIRLSYQELDEKARAIAVELQKQVDRNERALLLYPQGLEFMAALFGCLYAGVVAIPAPPPDPIRLKRTLPRLEAIVKDAQASVILTDESKYSQLKVATSQLSSEFKSIKWIVSDKIPTPRSQEWQKPDINSDTLAYLQYTSGSTSTPKGVMLTHKNLIHHCSYIKEAWGYTSDSIATTWVPHFHDYGLVDGLIQPLYSGIPCYVMSPIAFYMRPIRWLQTISHYRVTHSQGPNFAYEHCLRRTTPEQRANLDLSSWRTASNGAEPVRQETVENFIATFAPFGFRRDALYPAYGLAEATLLVSTKKHGEKAGVLTLAADALEKNRIVVVSPAEKDQLVRRVVSCGPPICGMKVAIVNPNTLTKCQPDEVGEIWVCDPSMAVGYWNRLEETKKTFHAYLAESGEGPFMRTGDLGFWQDGELFITGRIKDVIIIRGRNHYPQDIELTVEQSHPSLRSSHGAAFAVEIKGEERLIVVQEVERSYQKQLDRDEVVGNIREAVTDEHDVQVYYVVLIKAGSIPKTSSGKIQRSACRVKFLEGTLDQLEARVKVASTSGAAVST</sequence>
<dbReference type="GO" id="GO:0016874">
    <property type="term" value="F:ligase activity"/>
    <property type="evidence" value="ECO:0007669"/>
    <property type="project" value="UniProtKB-KW"/>
</dbReference>
<dbReference type="InterPro" id="IPR042099">
    <property type="entry name" value="ANL_N_sf"/>
</dbReference>
<dbReference type="Pfam" id="PF00501">
    <property type="entry name" value="AMP-binding"/>
    <property type="match status" value="1"/>
</dbReference>
<keyword evidence="6" id="KW-1133">Transmembrane helix</keyword>
<evidence type="ECO:0000259" key="8">
    <source>
        <dbReference type="Pfam" id="PF23024"/>
    </source>
</evidence>
<dbReference type="GO" id="GO:0070566">
    <property type="term" value="F:adenylyltransferase activity"/>
    <property type="evidence" value="ECO:0007669"/>
    <property type="project" value="TreeGrafter"/>
</dbReference>
<keyword evidence="6" id="KW-0472">Membrane</keyword>
<dbReference type="GO" id="GO:0005886">
    <property type="term" value="C:plasma membrane"/>
    <property type="evidence" value="ECO:0007669"/>
    <property type="project" value="TreeGrafter"/>
</dbReference>
<keyword evidence="5" id="KW-0175">Coiled coil</keyword>
<comment type="similarity">
    <text evidence="1">Belongs to the ATP-dependent AMP-binding enzyme family.</text>
</comment>
<dbReference type="EMBL" id="MK618714">
    <property type="protein sequence ID" value="QCP68979.1"/>
    <property type="molecule type" value="Genomic_DNA"/>
</dbReference>
<feature type="transmembrane region" description="Helical" evidence="6">
    <location>
        <begin position="72"/>
        <end position="96"/>
    </location>
</feature>
<dbReference type="InterPro" id="IPR000873">
    <property type="entry name" value="AMP-dep_synth/lig_dom"/>
</dbReference>
<dbReference type="InterPro" id="IPR040097">
    <property type="entry name" value="FAAL/FAAC"/>
</dbReference>
<dbReference type="AlphaFoldDB" id="A0A4P8JEE2"/>
<keyword evidence="6" id="KW-0812">Transmembrane</keyword>
<reference evidence="9" key="1">
    <citation type="journal article" date="2019" name="Angew. Chem. Int. Ed. Engl.">
        <title>Nature's Combinatorial Biosynthesis Produces Vatiamides A-F.</title>
        <authorList>
            <person name="Moss N.A."/>
            <person name="Seiler G."/>
            <person name="Leao T.F."/>
            <person name="Castro-Falcon G."/>
            <person name="Gerwick L."/>
            <person name="Hughes C.C."/>
            <person name="Gerwick W.H."/>
        </authorList>
    </citation>
    <scope>NUCLEOTIDE SEQUENCE</scope>
    <source>
        <strain evidence="9">ASI16Jul14-2</strain>
    </source>
</reference>
<keyword evidence="2" id="KW-0436">Ligase</keyword>